<reference evidence="3 4" key="1">
    <citation type="submission" date="2024-01" db="EMBL/GenBank/DDBJ databases">
        <title>The genomes of 5 underutilized Papilionoideae crops provide insights into root nodulation and disease resistanc.</title>
        <authorList>
            <person name="Jiang F."/>
        </authorList>
    </citation>
    <scope>NUCLEOTIDE SEQUENCE [LARGE SCALE GENOMIC DNA]</scope>
    <source>
        <strain evidence="3">DUOXIRENSHENG_FW03</strain>
        <tissue evidence="3">Leaves</tissue>
    </source>
</reference>
<gene>
    <name evidence="3" type="ORF">VNO78_14223</name>
</gene>
<sequence length="241" mass="26850">MEDPSGFIFNYHEVESCDELRQKLLTMRVELESMRNVKRELLNLLKMAYQERDEARKELEKLVTKLTPASLFEIPPTMIPAVAPTKANSSITESNSPSHVSSPVDSFVEAVSPPENNLGYLKQKQKEKQPLVQNMSVPDVGNEVIEYLTKGKVLPQKGNLLKAVKDAGPLLQTLLVAGTLPTWRNPPPLHNINIKIPPLMLQDFGSNVALVNNSLQMTSNATCKNLAPSRIPPTHHYLLPN</sequence>
<evidence type="ECO:0000256" key="2">
    <source>
        <dbReference type="SAM" id="MobiDB-lite"/>
    </source>
</evidence>
<feature type="compositionally biased region" description="Polar residues" evidence="2">
    <location>
        <begin position="86"/>
        <end position="104"/>
    </location>
</feature>
<dbReference type="PANTHER" id="PTHR33431">
    <property type="entry name" value="ENABLED-LIKE PROTEIN (DUF1635)"/>
    <property type="match status" value="1"/>
</dbReference>
<dbReference type="AlphaFoldDB" id="A0AAN9SSW6"/>
<evidence type="ECO:0000313" key="3">
    <source>
        <dbReference type="EMBL" id="KAK7402171.1"/>
    </source>
</evidence>
<dbReference type="Proteomes" id="UP001386955">
    <property type="component" value="Unassembled WGS sequence"/>
</dbReference>
<keyword evidence="1" id="KW-0175">Coiled coil</keyword>
<name>A0AAN9SSW6_PSOTE</name>
<dbReference type="EMBL" id="JAYMYS010000003">
    <property type="protein sequence ID" value="KAK7402171.1"/>
    <property type="molecule type" value="Genomic_DNA"/>
</dbReference>
<protein>
    <submittedName>
        <fullName evidence="3">Uncharacterized protein</fullName>
    </submittedName>
</protein>
<dbReference type="PANTHER" id="PTHR33431:SF12">
    <property type="entry name" value="HIGH MOBILITY GROUP BOX PROTEIN, PUTATIVE (DUF1635)-RELATED"/>
    <property type="match status" value="1"/>
</dbReference>
<keyword evidence="4" id="KW-1185">Reference proteome</keyword>
<accession>A0AAN9SSW6</accession>
<feature type="coiled-coil region" evidence="1">
    <location>
        <begin position="17"/>
        <end position="65"/>
    </location>
</feature>
<comment type="caution">
    <text evidence="3">The sequence shown here is derived from an EMBL/GenBank/DDBJ whole genome shotgun (WGS) entry which is preliminary data.</text>
</comment>
<evidence type="ECO:0000313" key="4">
    <source>
        <dbReference type="Proteomes" id="UP001386955"/>
    </source>
</evidence>
<dbReference type="InterPro" id="IPR012862">
    <property type="entry name" value="DUF1635"/>
</dbReference>
<feature type="region of interest" description="Disordered" evidence="2">
    <location>
        <begin position="86"/>
        <end position="105"/>
    </location>
</feature>
<evidence type="ECO:0000256" key="1">
    <source>
        <dbReference type="SAM" id="Coils"/>
    </source>
</evidence>
<proteinExistence type="predicted"/>
<organism evidence="3 4">
    <name type="scientific">Psophocarpus tetragonolobus</name>
    <name type="common">Winged bean</name>
    <name type="synonym">Dolichos tetragonolobus</name>
    <dbReference type="NCBI Taxonomy" id="3891"/>
    <lineage>
        <taxon>Eukaryota</taxon>
        <taxon>Viridiplantae</taxon>
        <taxon>Streptophyta</taxon>
        <taxon>Embryophyta</taxon>
        <taxon>Tracheophyta</taxon>
        <taxon>Spermatophyta</taxon>
        <taxon>Magnoliopsida</taxon>
        <taxon>eudicotyledons</taxon>
        <taxon>Gunneridae</taxon>
        <taxon>Pentapetalae</taxon>
        <taxon>rosids</taxon>
        <taxon>fabids</taxon>
        <taxon>Fabales</taxon>
        <taxon>Fabaceae</taxon>
        <taxon>Papilionoideae</taxon>
        <taxon>50 kb inversion clade</taxon>
        <taxon>NPAAA clade</taxon>
        <taxon>indigoferoid/millettioid clade</taxon>
        <taxon>Phaseoleae</taxon>
        <taxon>Psophocarpus</taxon>
    </lineage>
</organism>
<dbReference type="Pfam" id="PF07795">
    <property type="entry name" value="DUF1635"/>
    <property type="match status" value="1"/>
</dbReference>